<evidence type="ECO:0000313" key="4">
    <source>
        <dbReference type="EMBL" id="KAE9043248.1"/>
    </source>
</evidence>
<dbReference type="Pfam" id="PF00651">
    <property type="entry name" value="BTB"/>
    <property type="match status" value="1"/>
</dbReference>
<dbReference type="EMBL" id="QXFU01000127">
    <property type="protein sequence ID" value="KAE9043248.1"/>
    <property type="molecule type" value="Genomic_DNA"/>
</dbReference>
<dbReference type="SUPFAM" id="SSF50985">
    <property type="entry name" value="RCC1/BLIP-II"/>
    <property type="match status" value="2"/>
</dbReference>
<proteinExistence type="predicted"/>
<dbReference type="PROSITE" id="PS00626">
    <property type="entry name" value="RCC1_2"/>
    <property type="match status" value="3"/>
</dbReference>
<feature type="repeat" description="RCC1" evidence="2">
    <location>
        <begin position="31"/>
        <end position="85"/>
    </location>
</feature>
<dbReference type="Gene3D" id="1.25.40.420">
    <property type="match status" value="1"/>
</dbReference>
<organism evidence="5 6">
    <name type="scientific">Phytophthora rubi</name>
    <dbReference type="NCBI Taxonomy" id="129364"/>
    <lineage>
        <taxon>Eukaryota</taxon>
        <taxon>Sar</taxon>
        <taxon>Stramenopiles</taxon>
        <taxon>Oomycota</taxon>
        <taxon>Peronosporomycetes</taxon>
        <taxon>Peronosporales</taxon>
        <taxon>Peronosporaceae</taxon>
        <taxon>Phytophthora</taxon>
    </lineage>
</organism>
<dbReference type="AlphaFoldDB" id="A0A6A3NV28"/>
<dbReference type="PROSITE" id="PS50097">
    <property type="entry name" value="BTB"/>
    <property type="match status" value="1"/>
</dbReference>
<evidence type="ECO:0000313" key="7">
    <source>
        <dbReference type="Proteomes" id="UP000435112"/>
    </source>
</evidence>
<sequence>MAANHLLAAPPAFALPLSSDDEGENDALEVDGAYSFGQNTYGELALGDTIDRSAPTLVDLGNSNHGRRVVDVACGNEQTAILFEDGDVYTCGYNDSGQCAIGTTERVPKLRFSPGLSSNRTVRIFSGNGSEHLAALHANGHLYAVGFNMRGQLGLGSSTTVMEATLVEELAGKRVADVGCSYFHTAIVMDNGDLYACGCNDYGQLGLGNHHNGELVPQPVEYFFRHPVLAVACGQHYTIASLRDGGVVAFGKNDHGQLGLNSTSEPVLQPTRLAAPLDRAVVPQLSCGYHHTAVVTEDGAVYTFGRNDYGQLGLGHKMHMDRPARVESLARMRITQVACGCYHTLALSDDGKVFPFGRNNHGQLGLETSVDCLSPQLISSLRNKTVIKVAAGFYHSICLVCTTEGETPPAQGSGTLSGDLRKMLNNSTRSDVTFVVEGRTLFAHSCILVARCEPLEKMLDGRMKDGSLSEIVIPEYSHDVFAALMEFLYTDQVAALSLSDVTADFALELHALADQYLVTRLRSACESALLQILSVENVVIIMESAHFRDAYTLKKRCLSFILDHFARVIATQAFVGLPQELLQEVLLMASHQGVSIPNQTNAGGGACSEYLRDR</sequence>
<feature type="repeat" description="RCC1" evidence="2">
    <location>
        <begin position="299"/>
        <end position="350"/>
    </location>
</feature>
<dbReference type="InterPro" id="IPR058923">
    <property type="entry name" value="RCC1-like_dom"/>
</dbReference>
<dbReference type="SMART" id="SM00225">
    <property type="entry name" value="BTB"/>
    <property type="match status" value="1"/>
</dbReference>
<dbReference type="EMBL" id="QXFV01000126">
    <property type="protein sequence ID" value="KAE9049374.1"/>
    <property type="molecule type" value="Genomic_DNA"/>
</dbReference>
<gene>
    <name evidence="5" type="ORF">PR001_g3390</name>
    <name evidence="4" type="ORF">PR002_g3455</name>
</gene>
<dbReference type="OrthoDB" id="8068875at2759"/>
<feature type="repeat" description="RCC1" evidence="2">
    <location>
        <begin position="192"/>
        <end position="244"/>
    </location>
</feature>
<evidence type="ECO:0000313" key="5">
    <source>
        <dbReference type="EMBL" id="KAE9049374.1"/>
    </source>
</evidence>
<evidence type="ECO:0000256" key="1">
    <source>
        <dbReference type="ARBA" id="ARBA00022737"/>
    </source>
</evidence>
<evidence type="ECO:0000256" key="2">
    <source>
        <dbReference type="PROSITE-ProRule" id="PRU00235"/>
    </source>
</evidence>
<evidence type="ECO:0000313" key="6">
    <source>
        <dbReference type="Proteomes" id="UP000429607"/>
    </source>
</evidence>
<dbReference type="Gene3D" id="2.130.10.30">
    <property type="entry name" value="Regulator of chromosome condensation 1/beta-lactamase-inhibitor protein II"/>
    <property type="match status" value="2"/>
</dbReference>
<dbReference type="InterPro" id="IPR000210">
    <property type="entry name" value="BTB/POZ_dom"/>
</dbReference>
<feature type="repeat" description="RCC1" evidence="2">
    <location>
        <begin position="140"/>
        <end position="191"/>
    </location>
</feature>
<evidence type="ECO:0000259" key="3">
    <source>
        <dbReference type="PROSITE" id="PS50097"/>
    </source>
</evidence>
<dbReference type="PANTHER" id="PTHR22870:SF408">
    <property type="entry name" value="OS09G0560450 PROTEIN"/>
    <property type="match status" value="1"/>
</dbReference>
<feature type="domain" description="BTB" evidence="3">
    <location>
        <begin position="430"/>
        <end position="497"/>
    </location>
</feature>
<dbReference type="InterPro" id="IPR000408">
    <property type="entry name" value="Reg_chr_condens"/>
</dbReference>
<dbReference type="InterPro" id="IPR009091">
    <property type="entry name" value="RCC1/BLIP-II"/>
</dbReference>
<dbReference type="CDD" id="cd14733">
    <property type="entry name" value="BACK"/>
    <property type="match status" value="1"/>
</dbReference>
<dbReference type="Gene3D" id="3.30.710.10">
    <property type="entry name" value="Potassium Channel Kv1.1, Chain A"/>
    <property type="match status" value="1"/>
</dbReference>
<accession>A0A6A3NV28</accession>
<dbReference type="Proteomes" id="UP000429607">
    <property type="component" value="Unassembled WGS sequence"/>
</dbReference>
<dbReference type="Proteomes" id="UP000435112">
    <property type="component" value="Unassembled WGS sequence"/>
</dbReference>
<comment type="caution">
    <text evidence="5">The sequence shown here is derived from an EMBL/GenBank/DDBJ whole genome shotgun (WGS) entry which is preliminary data.</text>
</comment>
<name>A0A6A3NV28_9STRA</name>
<dbReference type="Pfam" id="PF25390">
    <property type="entry name" value="WD40_RLD"/>
    <property type="match status" value="1"/>
</dbReference>
<feature type="repeat" description="RCC1" evidence="2">
    <location>
        <begin position="351"/>
        <end position="402"/>
    </location>
</feature>
<dbReference type="InterPro" id="IPR011333">
    <property type="entry name" value="SKP1/BTB/POZ_sf"/>
</dbReference>
<feature type="repeat" description="RCC1" evidence="2">
    <location>
        <begin position="245"/>
        <end position="298"/>
    </location>
</feature>
<dbReference type="SUPFAM" id="SSF54695">
    <property type="entry name" value="POZ domain"/>
    <property type="match status" value="1"/>
</dbReference>
<dbReference type="PROSITE" id="PS50012">
    <property type="entry name" value="RCC1_3"/>
    <property type="match status" value="6"/>
</dbReference>
<reference evidence="6 7" key="1">
    <citation type="submission" date="2018-09" db="EMBL/GenBank/DDBJ databases">
        <title>Genomic investigation of the strawberry pathogen Phytophthora fragariae indicates pathogenicity is determined by transcriptional variation in three key races.</title>
        <authorList>
            <person name="Adams T.M."/>
            <person name="Armitage A.D."/>
            <person name="Sobczyk M.K."/>
            <person name="Bates H.J."/>
            <person name="Dunwell J.M."/>
            <person name="Nellist C.F."/>
            <person name="Harrison R.J."/>
        </authorList>
    </citation>
    <scope>NUCLEOTIDE SEQUENCE [LARGE SCALE GENOMIC DNA]</scope>
    <source>
        <strain evidence="5 6">SCRP249</strain>
        <strain evidence="4 7">SCRP324</strain>
    </source>
</reference>
<dbReference type="PRINTS" id="PR00633">
    <property type="entry name" value="RCCNDNSATION"/>
</dbReference>
<keyword evidence="1" id="KW-0677">Repeat</keyword>
<protein>
    <recommendedName>
        <fullName evidence="3">BTB domain-containing protein</fullName>
    </recommendedName>
</protein>
<dbReference type="PANTHER" id="PTHR22870">
    <property type="entry name" value="REGULATOR OF CHROMOSOME CONDENSATION"/>
    <property type="match status" value="1"/>
</dbReference>
<dbReference type="InterPro" id="IPR051210">
    <property type="entry name" value="Ub_ligase/GEF_domain"/>
</dbReference>